<feature type="region of interest" description="Disordered" evidence="4">
    <location>
        <begin position="431"/>
        <end position="451"/>
    </location>
</feature>
<accession>A0A7S1BH56</accession>
<sequence length="705" mass="79051">MNRIQGVTMRPNLKQSPHMSPRIHNAPMTSAGPMWSTCPVPPSYGHRSHPQSQVTRQPKESNNIMHLQRFQNESSPVSRLTPGINQSGIWHKNQNQPSQLQIPHQYQPSRSNINDIRPPLSIHDGVAYNSPRETYIRKTGENRPLHISKSGSGDILSMDGKPGCTCKKSRCLKLYCQCFAASAGFCDPNVCRCVDCYNTGKECHKQDRHEAIRSVLDRNPKAFETKFKSEHIAVLPGPGNLSSLNGGTFHKVGCKCRKTSCLKKYCECFNASVACSASCRCIGCKNTPESKVNAIDSRDRSGSTNNNYLDTQKIYSPQRNISSIGSDDNNNMRHSEFSTSVTSESSPGYRPPEECYIRRVVSTSPKDTTLNSKYKDDNADKETLMAALAMTELLKGPSDASPKKSPQKACIPIPPLECIDHKRSIDELEESCQEQRVPYTPTKNSAPNSPNRYNDPTRKGAHIKIHQQVTPQKQSPAKKMKHMPMMEHYRSPQSHQCQPIQHQPHNHWNNNTNYMVPNRPSFPSAHNIHDQRFGPVFNNGMQQASPITRVWHNMPNGNPSLNFKHDSHPLPPPMSPQMPPPQPHLASPCRFHSQPIPSPENHSSPQRIFLHAKPLPKHLSYRKICSKCGRTRGQHAELGFGNKCPFQDCAKCGAGIHVHEKYGMQMGFLCSLTVEQGAVPGAAEAYKRTLNNIVYEAEKRMSYQN</sequence>
<gene>
    <name evidence="6" type="ORF">CHYS00102_LOCUS13572</name>
</gene>
<evidence type="ECO:0000256" key="1">
    <source>
        <dbReference type="ARBA" id="ARBA00004123"/>
    </source>
</evidence>
<comment type="subcellular location">
    <subcellularLocation>
        <location evidence="1">Nucleus</location>
    </subcellularLocation>
</comment>
<dbReference type="EMBL" id="HBFR01018659">
    <property type="protein sequence ID" value="CAD8886374.1"/>
    <property type="molecule type" value="Transcribed_RNA"/>
</dbReference>
<evidence type="ECO:0000256" key="4">
    <source>
        <dbReference type="SAM" id="MobiDB-lite"/>
    </source>
</evidence>
<evidence type="ECO:0000313" key="6">
    <source>
        <dbReference type="EMBL" id="CAD8886374.1"/>
    </source>
</evidence>
<dbReference type="SMART" id="SM01114">
    <property type="entry name" value="CXC"/>
    <property type="match status" value="2"/>
</dbReference>
<dbReference type="GO" id="GO:0005634">
    <property type="term" value="C:nucleus"/>
    <property type="evidence" value="ECO:0007669"/>
    <property type="project" value="UniProtKB-SubCell"/>
</dbReference>
<feature type="region of interest" description="Disordered" evidence="4">
    <location>
        <begin position="39"/>
        <end position="58"/>
    </location>
</feature>
<dbReference type="PROSITE" id="PS51634">
    <property type="entry name" value="CRC"/>
    <property type="match status" value="1"/>
</dbReference>
<protein>
    <recommendedName>
        <fullName evidence="5">CRC domain-containing protein</fullName>
    </recommendedName>
</protein>
<comment type="similarity">
    <text evidence="2">Belongs to the lin-54 family.</text>
</comment>
<evidence type="ECO:0000256" key="3">
    <source>
        <dbReference type="ARBA" id="ARBA00023242"/>
    </source>
</evidence>
<feature type="compositionally biased region" description="Polar residues" evidence="4">
    <location>
        <begin position="441"/>
        <end position="451"/>
    </location>
</feature>
<dbReference type="GO" id="GO:0006355">
    <property type="term" value="P:regulation of DNA-templated transcription"/>
    <property type="evidence" value="ECO:0007669"/>
    <property type="project" value="TreeGrafter"/>
</dbReference>
<organism evidence="6">
    <name type="scientific">Corethron hystrix</name>
    <dbReference type="NCBI Taxonomy" id="216773"/>
    <lineage>
        <taxon>Eukaryota</taxon>
        <taxon>Sar</taxon>
        <taxon>Stramenopiles</taxon>
        <taxon>Ochrophyta</taxon>
        <taxon>Bacillariophyta</taxon>
        <taxon>Coscinodiscophyceae</taxon>
        <taxon>Corethrophycidae</taxon>
        <taxon>Corethrales</taxon>
        <taxon>Corethraceae</taxon>
        <taxon>Corethron</taxon>
    </lineage>
</organism>
<feature type="compositionally biased region" description="Low complexity" evidence="4">
    <location>
        <begin position="337"/>
        <end position="346"/>
    </location>
</feature>
<evidence type="ECO:0000259" key="5">
    <source>
        <dbReference type="PROSITE" id="PS51634"/>
    </source>
</evidence>
<reference evidence="6" key="1">
    <citation type="submission" date="2021-01" db="EMBL/GenBank/DDBJ databases">
        <authorList>
            <person name="Corre E."/>
            <person name="Pelletier E."/>
            <person name="Niang G."/>
            <person name="Scheremetjew M."/>
            <person name="Finn R."/>
            <person name="Kale V."/>
            <person name="Holt S."/>
            <person name="Cochrane G."/>
            <person name="Meng A."/>
            <person name="Brown T."/>
            <person name="Cohen L."/>
        </authorList>
    </citation>
    <scope>NUCLEOTIDE SEQUENCE</scope>
    <source>
        <strain evidence="6">308</strain>
    </source>
</reference>
<dbReference type="PANTHER" id="PTHR12446:SF34">
    <property type="entry name" value="PROTEIN LIN-54 HOMOLOG"/>
    <property type="match status" value="1"/>
</dbReference>
<evidence type="ECO:0000256" key="2">
    <source>
        <dbReference type="ARBA" id="ARBA00007267"/>
    </source>
</evidence>
<feature type="compositionally biased region" description="Low complexity" evidence="4">
    <location>
        <begin position="320"/>
        <end position="329"/>
    </location>
</feature>
<dbReference type="InterPro" id="IPR028307">
    <property type="entry name" value="Lin-54_fam"/>
</dbReference>
<keyword evidence="3" id="KW-0539">Nucleus</keyword>
<dbReference type="AlphaFoldDB" id="A0A7S1BH56"/>
<dbReference type="InterPro" id="IPR005172">
    <property type="entry name" value="CRC"/>
</dbReference>
<feature type="region of interest" description="Disordered" evidence="4">
    <location>
        <begin position="319"/>
        <end position="354"/>
    </location>
</feature>
<feature type="domain" description="CRC" evidence="5">
    <location>
        <begin position="160"/>
        <end position="289"/>
    </location>
</feature>
<dbReference type="InterPro" id="IPR033467">
    <property type="entry name" value="Tesmin/TSO1-like_CXC"/>
</dbReference>
<name>A0A7S1BH56_9STRA</name>
<feature type="region of interest" description="Disordered" evidence="4">
    <location>
        <begin position="1"/>
        <end position="34"/>
    </location>
</feature>
<proteinExistence type="inferred from homology"/>
<dbReference type="PANTHER" id="PTHR12446">
    <property type="entry name" value="TESMIN/TSO1-RELATED"/>
    <property type="match status" value="1"/>
</dbReference>
<dbReference type="Pfam" id="PF03638">
    <property type="entry name" value="TCR"/>
    <property type="match status" value="2"/>
</dbReference>